<accession>A8ME15</accession>
<dbReference type="Proteomes" id="UP000001137">
    <property type="component" value="Chromosome"/>
</dbReference>
<dbReference type="HOGENOM" id="CLU_1056088_0_0_2"/>
<name>A8ME15_CALMQ</name>
<feature type="region of interest" description="Disordered" evidence="1">
    <location>
        <begin position="126"/>
        <end position="191"/>
    </location>
</feature>
<reference evidence="2 3" key="1">
    <citation type="submission" date="2007-10" db="EMBL/GenBank/DDBJ databases">
        <title>Complete sequence of Caldivirga maquilingensis IC-167.</title>
        <authorList>
            <consortium name="US DOE Joint Genome Institute"/>
            <person name="Copeland A."/>
            <person name="Lucas S."/>
            <person name="Lapidus A."/>
            <person name="Barry K."/>
            <person name="Glavina del Rio T."/>
            <person name="Dalin E."/>
            <person name="Tice H."/>
            <person name="Pitluck S."/>
            <person name="Saunders E."/>
            <person name="Brettin T."/>
            <person name="Bruce D."/>
            <person name="Detter J.C."/>
            <person name="Han C."/>
            <person name="Schmutz J."/>
            <person name="Larimer F."/>
            <person name="Land M."/>
            <person name="Hauser L."/>
            <person name="Kyrpides N."/>
            <person name="Ivanova N."/>
            <person name="Biddle J.F."/>
            <person name="Zhang Z."/>
            <person name="Fitz-Gibbon S.T."/>
            <person name="Lowe T.M."/>
            <person name="Saltikov C."/>
            <person name="House C.H."/>
            <person name="Richardson P."/>
        </authorList>
    </citation>
    <scope>NUCLEOTIDE SEQUENCE [LARGE SCALE GENOMIC DNA]</scope>
    <source>
        <strain evidence="3">ATCC 700844 / DSM 13496 / JCM 10307 / IC-167</strain>
    </source>
</reference>
<dbReference type="RefSeq" id="WP_012186240.1">
    <property type="nucleotide sequence ID" value="NC_009954.1"/>
</dbReference>
<proteinExistence type="predicted"/>
<protein>
    <recommendedName>
        <fullName evidence="4">Thioredoxin-like fold domain-containing protein</fullName>
    </recommendedName>
</protein>
<evidence type="ECO:0000256" key="1">
    <source>
        <dbReference type="SAM" id="MobiDB-lite"/>
    </source>
</evidence>
<evidence type="ECO:0000313" key="3">
    <source>
        <dbReference type="Proteomes" id="UP000001137"/>
    </source>
</evidence>
<evidence type="ECO:0000313" key="2">
    <source>
        <dbReference type="EMBL" id="ABW02021.1"/>
    </source>
</evidence>
<dbReference type="GeneID" id="25393792"/>
<feature type="compositionally biased region" description="Pro residues" evidence="1">
    <location>
        <begin position="137"/>
        <end position="188"/>
    </location>
</feature>
<dbReference type="KEGG" id="cma:Cmaq_1194"/>
<gene>
    <name evidence="2" type="ordered locus">Cmaq_1194</name>
</gene>
<dbReference type="EMBL" id="CP000852">
    <property type="protein sequence ID" value="ABW02021.1"/>
    <property type="molecule type" value="Genomic_DNA"/>
</dbReference>
<dbReference type="STRING" id="397948.Cmaq_1194"/>
<dbReference type="AlphaFoldDB" id="A8ME15"/>
<dbReference type="OrthoDB" id="29008at2157"/>
<dbReference type="eggNOG" id="arCOG03729">
    <property type="taxonomic scope" value="Archaea"/>
</dbReference>
<sequence>MIIRFYSITGRTESIENEVRALVNDIKAELAKRGVGEDKVRLTIIKVRGDVIDDVIKYLDQPEGKIPGQYKSLIVRMRQDGVSSFPAMVINDRKVAEGSELTMDAIKAALAKELKEEFNLEIPSVTSPIPQAQPVSTPQPQPIQPPPPPPPEIPPPQAIQPQPVKPITPPPTPPPPVTLQTPPTPPQPTQVQQTVTIPETPVTTGELGFKIVNGRPDNCNDCVYYGAHKGYCYLFGFRVNDPSKPPCKSIA</sequence>
<organism evidence="2 3">
    <name type="scientific">Caldivirga maquilingensis (strain ATCC 700844 / DSM 13496 / JCM 10307 / IC-167)</name>
    <dbReference type="NCBI Taxonomy" id="397948"/>
    <lineage>
        <taxon>Archaea</taxon>
        <taxon>Thermoproteota</taxon>
        <taxon>Thermoprotei</taxon>
        <taxon>Thermoproteales</taxon>
        <taxon>Thermoproteaceae</taxon>
        <taxon>Caldivirga</taxon>
    </lineage>
</organism>
<evidence type="ECO:0008006" key="4">
    <source>
        <dbReference type="Google" id="ProtNLM"/>
    </source>
</evidence>
<feature type="compositionally biased region" description="Polar residues" evidence="1">
    <location>
        <begin position="126"/>
        <end position="136"/>
    </location>
</feature>
<keyword evidence="3" id="KW-1185">Reference proteome</keyword>